<reference evidence="1" key="1">
    <citation type="submission" date="2020-09" db="EMBL/GenBank/DDBJ databases">
        <title>Comparative genome analyses of four rice-infecting Rhizoctonia solani isolates reveal extensive enrichment of homogalacturonan modification genes.</title>
        <authorList>
            <person name="Lee D.-Y."/>
            <person name="Jeon J."/>
            <person name="Kim K.-T."/>
            <person name="Cheong K."/>
            <person name="Song H."/>
            <person name="Choi G."/>
            <person name="Ko J."/>
            <person name="Opiyo S.O."/>
            <person name="Zuo S."/>
            <person name="Madhav S."/>
            <person name="Lee Y.-H."/>
            <person name="Wang G.-L."/>
        </authorList>
    </citation>
    <scope>NUCLEOTIDE SEQUENCE</scope>
    <source>
        <strain evidence="1">AG1-IA B2</strain>
    </source>
</reference>
<name>A0A8H7IKX0_9AGAM</name>
<dbReference type="EMBL" id="JACYCF010000002">
    <property type="protein sequence ID" value="KAF8759941.1"/>
    <property type="molecule type" value="Genomic_DNA"/>
</dbReference>
<evidence type="ECO:0000313" key="1">
    <source>
        <dbReference type="EMBL" id="KAF8759941.1"/>
    </source>
</evidence>
<sequence length="67" mass="7363">MREIIGSSANAKQAAVKRADMYPAARAAALRRQLVSANELFNQVSHARINSSQVLKHNFPASILMQL</sequence>
<evidence type="ECO:0000313" key="2">
    <source>
        <dbReference type="Proteomes" id="UP000614334"/>
    </source>
</evidence>
<proteinExistence type="predicted"/>
<accession>A0A8H7IKX0</accession>
<dbReference type="AlphaFoldDB" id="A0A8H7IKX0"/>
<organism evidence="1 2">
    <name type="scientific">Rhizoctonia solani</name>
    <dbReference type="NCBI Taxonomy" id="456999"/>
    <lineage>
        <taxon>Eukaryota</taxon>
        <taxon>Fungi</taxon>
        <taxon>Dikarya</taxon>
        <taxon>Basidiomycota</taxon>
        <taxon>Agaricomycotina</taxon>
        <taxon>Agaricomycetes</taxon>
        <taxon>Cantharellales</taxon>
        <taxon>Ceratobasidiaceae</taxon>
        <taxon>Rhizoctonia</taxon>
    </lineage>
</organism>
<dbReference type="Proteomes" id="UP000614334">
    <property type="component" value="Unassembled WGS sequence"/>
</dbReference>
<gene>
    <name evidence="1" type="ORF">RHS01_01349</name>
</gene>
<comment type="caution">
    <text evidence="1">The sequence shown here is derived from an EMBL/GenBank/DDBJ whole genome shotgun (WGS) entry which is preliminary data.</text>
</comment>
<protein>
    <submittedName>
        <fullName evidence="1">Uncharacterized protein</fullName>
    </submittedName>
</protein>